<keyword evidence="1" id="KW-0238">DNA-binding</keyword>
<evidence type="ECO:0000313" key="4">
    <source>
        <dbReference type="Proteomes" id="UP001344658"/>
    </source>
</evidence>
<organism evidence="3 4">
    <name type="scientific">Actinacidiphila polyblastidii</name>
    <dbReference type="NCBI Taxonomy" id="3110430"/>
    <lineage>
        <taxon>Bacteria</taxon>
        <taxon>Bacillati</taxon>
        <taxon>Actinomycetota</taxon>
        <taxon>Actinomycetes</taxon>
        <taxon>Kitasatosporales</taxon>
        <taxon>Streptomycetaceae</taxon>
        <taxon>Actinacidiphila</taxon>
    </lineage>
</organism>
<dbReference type="InterPro" id="IPR014710">
    <property type="entry name" value="RmlC-like_jellyroll"/>
</dbReference>
<dbReference type="InterPro" id="IPR001387">
    <property type="entry name" value="Cro/C1-type_HTH"/>
</dbReference>
<dbReference type="EMBL" id="JAZEWV010000038">
    <property type="protein sequence ID" value="MEE4546054.1"/>
    <property type="molecule type" value="Genomic_DNA"/>
</dbReference>
<gene>
    <name evidence="3" type="ORF">V2S66_29320</name>
</gene>
<dbReference type="PANTHER" id="PTHR46797">
    <property type="entry name" value="HTH-TYPE TRANSCRIPTIONAL REGULATOR"/>
    <property type="match status" value="1"/>
</dbReference>
<dbReference type="InterPro" id="IPR050807">
    <property type="entry name" value="TransReg_Diox_bact_type"/>
</dbReference>
<protein>
    <submittedName>
        <fullName evidence="3">XRE family transcriptional regulator</fullName>
    </submittedName>
</protein>
<dbReference type="PROSITE" id="PS50943">
    <property type="entry name" value="HTH_CROC1"/>
    <property type="match status" value="1"/>
</dbReference>
<dbReference type="InterPro" id="IPR010982">
    <property type="entry name" value="Lambda_DNA-bd_dom_sf"/>
</dbReference>
<keyword evidence="4" id="KW-1185">Reference proteome</keyword>
<evidence type="ECO:0000259" key="2">
    <source>
        <dbReference type="PROSITE" id="PS50943"/>
    </source>
</evidence>
<evidence type="ECO:0000256" key="1">
    <source>
        <dbReference type="ARBA" id="ARBA00023125"/>
    </source>
</evidence>
<name>A0ABU7PJP7_9ACTN</name>
<sequence length="188" mass="20036">MATNESSGAPLAVIAASLQRERHRVGLSLAETARRAGIAKSTLSQLESGAGNPSIETLWALSVTLDVPFAHLVEPPRPRVQVIRAGEGPAFSSEHSTYVATMLASCPPHARRDIYAISAQPGSARESEPHMPGVVEHVVLSTGRALVGLIEEPVELRPGDYVSYPGDVAHVFRALEKDTVAVLLSEHH</sequence>
<feature type="domain" description="HTH cro/C1-type" evidence="2">
    <location>
        <begin position="18"/>
        <end position="72"/>
    </location>
</feature>
<evidence type="ECO:0000313" key="3">
    <source>
        <dbReference type="EMBL" id="MEE4546054.1"/>
    </source>
</evidence>
<accession>A0ABU7PJP7</accession>
<dbReference type="Proteomes" id="UP001344658">
    <property type="component" value="Unassembled WGS sequence"/>
</dbReference>
<comment type="caution">
    <text evidence="3">The sequence shown here is derived from an EMBL/GenBank/DDBJ whole genome shotgun (WGS) entry which is preliminary data.</text>
</comment>
<dbReference type="Pfam" id="PF01381">
    <property type="entry name" value="HTH_3"/>
    <property type="match status" value="1"/>
</dbReference>
<proteinExistence type="predicted"/>
<reference evidence="3 4" key="1">
    <citation type="submission" date="2023-12" db="EMBL/GenBank/DDBJ databases">
        <title>Streptomyces sp. V4-01.</title>
        <authorList>
            <person name="Somphong A."/>
            <person name="Phongsopitanun W."/>
        </authorList>
    </citation>
    <scope>NUCLEOTIDE SEQUENCE [LARGE SCALE GENOMIC DNA]</scope>
    <source>
        <strain evidence="3 4">V4-01</strain>
    </source>
</reference>
<dbReference type="RefSeq" id="WP_330799756.1">
    <property type="nucleotide sequence ID" value="NZ_JAZEWV010000038.1"/>
</dbReference>
<dbReference type="InterPro" id="IPR011051">
    <property type="entry name" value="RmlC_Cupin_sf"/>
</dbReference>
<dbReference type="PANTHER" id="PTHR46797:SF1">
    <property type="entry name" value="METHYLPHOSPHONATE SYNTHASE"/>
    <property type="match status" value="1"/>
</dbReference>
<dbReference type="Gene3D" id="2.60.120.10">
    <property type="entry name" value="Jelly Rolls"/>
    <property type="match status" value="1"/>
</dbReference>
<dbReference type="CDD" id="cd00093">
    <property type="entry name" value="HTH_XRE"/>
    <property type="match status" value="1"/>
</dbReference>
<dbReference type="SUPFAM" id="SSF51182">
    <property type="entry name" value="RmlC-like cupins"/>
    <property type="match status" value="1"/>
</dbReference>
<dbReference type="Gene3D" id="1.10.260.40">
    <property type="entry name" value="lambda repressor-like DNA-binding domains"/>
    <property type="match status" value="1"/>
</dbReference>
<dbReference type="SMART" id="SM00530">
    <property type="entry name" value="HTH_XRE"/>
    <property type="match status" value="1"/>
</dbReference>
<dbReference type="SUPFAM" id="SSF47413">
    <property type="entry name" value="lambda repressor-like DNA-binding domains"/>
    <property type="match status" value="1"/>
</dbReference>